<organism evidence="8 9">
    <name type="scientific">Pseudodesulfovibrio piezophilus (strain DSM 21447 / JCM 15486 / C1TLV30)</name>
    <name type="common">Desulfovibrio piezophilus</name>
    <dbReference type="NCBI Taxonomy" id="1322246"/>
    <lineage>
        <taxon>Bacteria</taxon>
        <taxon>Pseudomonadati</taxon>
        <taxon>Thermodesulfobacteriota</taxon>
        <taxon>Desulfovibrionia</taxon>
        <taxon>Desulfovibrionales</taxon>
        <taxon>Desulfovibrionaceae</taxon>
    </lineage>
</organism>
<evidence type="ECO:0000256" key="4">
    <source>
        <dbReference type="ARBA" id="ARBA00022827"/>
    </source>
</evidence>
<sequence length="539" mass="57248">MSHKIILIGADQPALDAVLSYKRTTPDATATVLYPECNPLAEFSCVTLDSFMGNGIDFPENLRACAIAPEDKTVMVRDNFTGEESHLEYDTLIFATGSAPAPLDVPGSFLSGIRRVGDYNDATRLTAAEGTNVVIGDGLNLLLAIARLLDDAVGTIEVIPSSIPQACKPLGDAMTAMVLHHLTQKGVIIHTGETLKAIEGTNRANRVLTDKRTIEAARIINATSNIPVTCMVKDAGLDLDTTGHILVDDNLKAADSIYACGGCASFISPACAKPIPGASVKSTEPRQSRTLAASLAGTSQPFHAPVCAYSIPMGDMTVAGAGLSMEGAKECGFTPMSAMVVQFDRAHFMPEASLMTLELVFDAQTRRVVGIQGLGQSGDALAGRISAVSALLASHPTVEDIANLEVAYSPPFASAMDILNTAGNVAENILSGSNEGIDPLEFDTLWQNRESNEYFFLDCREFGNAEPFLERHPLHWNTIPQGEIARRVAEVPRDKKVILICNSGARSYEAQVCLKAAGIEDVVNVDGGMVAIKQSGVEI</sequence>
<dbReference type="Pfam" id="PF00581">
    <property type="entry name" value="Rhodanese"/>
    <property type="match status" value="1"/>
</dbReference>
<comment type="similarity">
    <text evidence="2">Belongs to the class-III pyridine nucleotide-disulfide oxidoreductase family.</text>
</comment>
<evidence type="ECO:0000256" key="5">
    <source>
        <dbReference type="ARBA" id="ARBA00023002"/>
    </source>
</evidence>
<dbReference type="Gene3D" id="3.40.250.10">
    <property type="entry name" value="Rhodanese-like domain"/>
    <property type="match status" value="1"/>
</dbReference>
<dbReference type="Pfam" id="PF07992">
    <property type="entry name" value="Pyr_redox_2"/>
    <property type="match status" value="1"/>
</dbReference>
<dbReference type="PANTHER" id="PTHR43429">
    <property type="entry name" value="PYRIDINE NUCLEOTIDE-DISULFIDE OXIDOREDUCTASE DOMAIN-CONTAINING"/>
    <property type="match status" value="1"/>
</dbReference>
<dbReference type="OrthoDB" id="285281at2"/>
<dbReference type="AlphaFoldDB" id="M1WSB0"/>
<dbReference type="STRING" id="1322246.BN4_11562"/>
<dbReference type="InterPro" id="IPR036873">
    <property type="entry name" value="Rhodanese-like_dom_sf"/>
</dbReference>
<dbReference type="BioCyc" id="DPIE1322246:BN4_RS07820-MONOMER"/>
<dbReference type="Pfam" id="PF02852">
    <property type="entry name" value="Pyr_redox_dim"/>
    <property type="match status" value="1"/>
</dbReference>
<reference evidence="8 9" key="1">
    <citation type="journal article" date="2013" name="PLoS ONE">
        <title>The first genomic and proteomic characterization of a deep-sea sulfate reducer: insights into the piezophilic lifestyle of Desulfovibrio piezophilus.</title>
        <authorList>
            <person name="Pradel N."/>
            <person name="Ji B."/>
            <person name="Gimenez G."/>
            <person name="Talla E."/>
            <person name="Lenoble P."/>
            <person name="Garel M."/>
            <person name="Tamburini C."/>
            <person name="Fourquet P."/>
            <person name="Lebrun R."/>
            <person name="Bertin P."/>
            <person name="Denis Y."/>
            <person name="Pophillat M."/>
            <person name="Barbe V."/>
            <person name="Ollivier B."/>
            <person name="Dolla A."/>
        </authorList>
    </citation>
    <scope>NUCLEOTIDE SEQUENCE [LARGE SCALE GENOMIC DNA]</scope>
    <source>
        <strain evidence="9">DSM 10523 / SB164P1</strain>
    </source>
</reference>
<dbReference type="InterPro" id="IPR001763">
    <property type="entry name" value="Rhodanese-like_dom"/>
</dbReference>
<comment type="cofactor">
    <cofactor evidence="1">
        <name>FAD</name>
        <dbReference type="ChEBI" id="CHEBI:57692"/>
    </cofactor>
</comment>
<keyword evidence="5" id="KW-0560">Oxidoreductase</keyword>
<reference evidence="9" key="2">
    <citation type="journal article" date="2013" name="Stand. Genomic Sci.">
        <title>Complete genome sequence of Desulfocapsa sulfexigens, a marine deltaproteobacterium specialized in disproportionating inorganic sulfur compounds.</title>
        <authorList>
            <person name="Finster K.W."/>
            <person name="Kjeldsen K.U."/>
            <person name="Kube M."/>
            <person name="Reinhardt R."/>
            <person name="Mussmann M."/>
            <person name="Amann R."/>
            <person name="Schreiber L."/>
        </authorList>
    </citation>
    <scope>NUCLEOTIDE SEQUENCE [LARGE SCALE GENOMIC DNA]</scope>
    <source>
        <strain evidence="9">DSM 10523 / SB164P1</strain>
    </source>
</reference>
<proteinExistence type="inferred from homology"/>
<dbReference type="SUPFAM" id="SSF55424">
    <property type="entry name" value="FAD/NAD-linked reductases, dimerisation (C-terminal) domain"/>
    <property type="match status" value="1"/>
</dbReference>
<dbReference type="eggNOG" id="COG0607">
    <property type="taxonomic scope" value="Bacteria"/>
</dbReference>
<name>M1WSB0_PSEP2</name>
<evidence type="ECO:0000259" key="7">
    <source>
        <dbReference type="PROSITE" id="PS50206"/>
    </source>
</evidence>
<dbReference type="InterPro" id="IPR050260">
    <property type="entry name" value="FAD-bd_OxRdtase"/>
</dbReference>
<dbReference type="PATRIC" id="fig|879567.3.peg.1629"/>
<evidence type="ECO:0000256" key="6">
    <source>
        <dbReference type="ARBA" id="ARBA00023284"/>
    </source>
</evidence>
<dbReference type="GO" id="GO:0016491">
    <property type="term" value="F:oxidoreductase activity"/>
    <property type="evidence" value="ECO:0007669"/>
    <property type="project" value="UniProtKB-KW"/>
</dbReference>
<dbReference type="Gene3D" id="3.30.390.30">
    <property type="match status" value="1"/>
</dbReference>
<dbReference type="InterPro" id="IPR016156">
    <property type="entry name" value="FAD/NAD-linked_Rdtase_dimer_sf"/>
</dbReference>
<dbReference type="Gene3D" id="3.50.50.60">
    <property type="entry name" value="FAD/NAD(P)-binding domain"/>
    <property type="match status" value="2"/>
</dbReference>
<keyword evidence="9" id="KW-1185">Reference proteome</keyword>
<keyword evidence="4" id="KW-0274">FAD</keyword>
<dbReference type="InterPro" id="IPR004099">
    <property type="entry name" value="Pyr_nucl-diS_OxRdtase_dimer"/>
</dbReference>
<dbReference type="KEGG" id="dpi:BN4_11562"/>
<dbReference type="CDD" id="cd00158">
    <property type="entry name" value="RHOD"/>
    <property type="match status" value="1"/>
</dbReference>
<protein>
    <submittedName>
        <fullName evidence="8">Pyridine nucleotide-disulphide oxidoreductase dimerisation region</fullName>
    </submittedName>
</protein>
<keyword evidence="6" id="KW-0676">Redox-active center</keyword>
<dbReference type="InterPro" id="IPR036188">
    <property type="entry name" value="FAD/NAD-bd_sf"/>
</dbReference>
<gene>
    <name evidence="8" type="ordered locus">BN4_11562</name>
</gene>
<accession>M1WSB0</accession>
<evidence type="ECO:0000256" key="1">
    <source>
        <dbReference type="ARBA" id="ARBA00001974"/>
    </source>
</evidence>
<feature type="domain" description="Rhodanese" evidence="7">
    <location>
        <begin position="450"/>
        <end position="537"/>
    </location>
</feature>
<dbReference type="PROSITE" id="PS50206">
    <property type="entry name" value="RHODANESE_3"/>
    <property type="match status" value="1"/>
</dbReference>
<evidence type="ECO:0000256" key="2">
    <source>
        <dbReference type="ARBA" id="ARBA00009130"/>
    </source>
</evidence>
<dbReference type="SUPFAM" id="SSF52821">
    <property type="entry name" value="Rhodanese/Cell cycle control phosphatase"/>
    <property type="match status" value="1"/>
</dbReference>
<dbReference type="SUPFAM" id="SSF51905">
    <property type="entry name" value="FAD/NAD(P)-binding domain"/>
    <property type="match status" value="1"/>
</dbReference>
<keyword evidence="3" id="KW-0285">Flavoprotein</keyword>
<evidence type="ECO:0000256" key="3">
    <source>
        <dbReference type="ARBA" id="ARBA00022630"/>
    </source>
</evidence>
<dbReference type="RefSeq" id="WP_015414841.1">
    <property type="nucleotide sequence ID" value="NC_020409.1"/>
</dbReference>
<dbReference type="PANTHER" id="PTHR43429:SF1">
    <property type="entry name" value="NAD(P)H SULFUR OXIDOREDUCTASE (COA-DEPENDENT)"/>
    <property type="match status" value="1"/>
</dbReference>
<dbReference type="Proteomes" id="UP000011724">
    <property type="component" value="Chromosome"/>
</dbReference>
<evidence type="ECO:0000313" key="8">
    <source>
        <dbReference type="EMBL" id="CCH48797.1"/>
    </source>
</evidence>
<dbReference type="InterPro" id="IPR023753">
    <property type="entry name" value="FAD/NAD-binding_dom"/>
</dbReference>
<evidence type="ECO:0000313" key="9">
    <source>
        <dbReference type="Proteomes" id="UP000011724"/>
    </source>
</evidence>
<dbReference type="SMART" id="SM00450">
    <property type="entry name" value="RHOD"/>
    <property type="match status" value="1"/>
</dbReference>
<dbReference type="HOGENOM" id="CLU_003291_1_2_7"/>
<dbReference type="eggNOG" id="COG0446">
    <property type="taxonomic scope" value="Bacteria"/>
</dbReference>
<dbReference type="EMBL" id="FO203427">
    <property type="protein sequence ID" value="CCH48797.1"/>
    <property type="molecule type" value="Genomic_DNA"/>
</dbReference>